<reference evidence="4 5" key="1">
    <citation type="journal article" date="2014" name="Nat. Commun.">
        <title>Klebsormidium flaccidum genome reveals primary factors for plant terrestrial adaptation.</title>
        <authorList>
            <person name="Hori K."/>
            <person name="Maruyama F."/>
            <person name="Fujisawa T."/>
            <person name="Togashi T."/>
            <person name="Yamamoto N."/>
            <person name="Seo M."/>
            <person name="Sato S."/>
            <person name="Yamada T."/>
            <person name="Mori H."/>
            <person name="Tajima N."/>
            <person name="Moriyama T."/>
            <person name="Ikeuchi M."/>
            <person name="Watanabe M."/>
            <person name="Wada H."/>
            <person name="Kobayashi K."/>
            <person name="Saito M."/>
            <person name="Masuda T."/>
            <person name="Sasaki-Sekimoto Y."/>
            <person name="Mashiguchi K."/>
            <person name="Awai K."/>
            <person name="Shimojima M."/>
            <person name="Masuda S."/>
            <person name="Iwai M."/>
            <person name="Nobusawa T."/>
            <person name="Narise T."/>
            <person name="Kondo S."/>
            <person name="Saito H."/>
            <person name="Sato R."/>
            <person name="Murakawa M."/>
            <person name="Ihara Y."/>
            <person name="Oshima-Yamada Y."/>
            <person name="Ohtaka K."/>
            <person name="Satoh M."/>
            <person name="Sonobe K."/>
            <person name="Ishii M."/>
            <person name="Ohtani R."/>
            <person name="Kanamori-Sato M."/>
            <person name="Honoki R."/>
            <person name="Miyazaki D."/>
            <person name="Mochizuki H."/>
            <person name="Umetsu J."/>
            <person name="Higashi K."/>
            <person name="Shibata D."/>
            <person name="Kamiya Y."/>
            <person name="Sato N."/>
            <person name="Nakamura Y."/>
            <person name="Tabata S."/>
            <person name="Ida S."/>
            <person name="Kurokawa K."/>
            <person name="Ohta H."/>
        </authorList>
    </citation>
    <scope>NUCLEOTIDE SEQUENCE [LARGE SCALE GENOMIC DNA]</scope>
    <source>
        <strain evidence="4 5">NIES-2285</strain>
    </source>
</reference>
<keyword evidence="2" id="KW-0677">Repeat</keyword>
<dbReference type="OrthoDB" id="128867at2759"/>
<dbReference type="InterPro" id="IPR052254">
    <property type="entry name" value="CUL4-DDB1_E3_ligase_receptor"/>
</dbReference>
<dbReference type="Proteomes" id="UP000054558">
    <property type="component" value="Unassembled WGS sequence"/>
</dbReference>
<feature type="compositionally biased region" description="Basic and acidic residues" evidence="3">
    <location>
        <begin position="43"/>
        <end position="55"/>
    </location>
</feature>
<feature type="compositionally biased region" description="Acidic residues" evidence="3">
    <location>
        <begin position="201"/>
        <end position="213"/>
    </location>
</feature>
<sequence length="525" mass="57058">MARELPGFYFDTEKNRYFPVPRNGAAAGRGIPADGKRPQVTPESDRDGGPSREVKPTLPPSQFSLLQRRERSGAFVYGRDAPHGRRFTSASWEAGFRDYTVWGFGNDPHFGASADSSLHGAGPFLQVSHGSRTIFLAGDEHGLNALEPRGASEDPLSIHGVKLLDSRPGAFLEESENSSETTAIDSGATGREDNTTSRQEEESDSEGSSSDDDLDRKRGFYFRGRRRKPWFQRKRKRKTRGVWRDTGQGLQRIDVLLPKVEGRAEREGRGARGESSTQAGRKERCPVDLALLSSLPLQSRVTALRSAGRAEEWGGDQRFIATTLGSNTTAGSFLLLHSREGDTWTEPDVVRRHYFDKESIWTGDISSNGRQAVIGASTLGFRIQLETWAIRPLAPSNGSATLAQQFDSTGNLVLSGFRNGAISTVDLRPSSALSTAPQNRSGGSKSPATAAPCRCAPPCATCGCFARTKTFCSRAQWTGASCSGTAVRHGARYGPSPDTGTVTQCLRWRSTRARGPSCQGAKIVW</sequence>
<feature type="region of interest" description="Disordered" evidence="3">
    <location>
        <begin position="263"/>
        <end position="282"/>
    </location>
</feature>
<evidence type="ECO:0000256" key="2">
    <source>
        <dbReference type="ARBA" id="ARBA00022737"/>
    </source>
</evidence>
<organism evidence="4 5">
    <name type="scientific">Klebsormidium nitens</name>
    <name type="common">Green alga</name>
    <name type="synonym">Ulothrix nitens</name>
    <dbReference type="NCBI Taxonomy" id="105231"/>
    <lineage>
        <taxon>Eukaryota</taxon>
        <taxon>Viridiplantae</taxon>
        <taxon>Streptophyta</taxon>
        <taxon>Klebsormidiophyceae</taxon>
        <taxon>Klebsormidiales</taxon>
        <taxon>Klebsormidiaceae</taxon>
        <taxon>Klebsormidium</taxon>
    </lineage>
</organism>
<evidence type="ECO:0000313" key="5">
    <source>
        <dbReference type="Proteomes" id="UP000054558"/>
    </source>
</evidence>
<dbReference type="STRING" id="105231.A0A1Y1I6C8"/>
<dbReference type="PANTHER" id="PTHR44472">
    <property type="entry name" value="DDB1- AND CUL4-ASSOCIATED FACTOR 4-RELATED"/>
    <property type="match status" value="1"/>
</dbReference>
<evidence type="ECO:0000313" key="4">
    <source>
        <dbReference type="EMBL" id="GAQ84276.1"/>
    </source>
</evidence>
<dbReference type="EMBL" id="DF237132">
    <property type="protein sequence ID" value="GAQ84276.1"/>
    <property type="molecule type" value="Genomic_DNA"/>
</dbReference>
<keyword evidence="1" id="KW-0853">WD repeat</keyword>
<dbReference type="PANTHER" id="PTHR44472:SF1">
    <property type="entry name" value="DDB1 AND CUL4 ASSOCIATED FACTOR 4"/>
    <property type="match status" value="1"/>
</dbReference>
<protein>
    <submittedName>
        <fullName evidence="4">Uncharacterized protein</fullName>
    </submittedName>
</protein>
<feature type="compositionally biased region" description="Basic and acidic residues" evidence="3">
    <location>
        <begin position="263"/>
        <end position="272"/>
    </location>
</feature>
<evidence type="ECO:0000256" key="1">
    <source>
        <dbReference type="ARBA" id="ARBA00022574"/>
    </source>
</evidence>
<feature type="compositionally biased region" description="Basic and acidic residues" evidence="3">
    <location>
        <begin position="190"/>
        <end position="200"/>
    </location>
</feature>
<name>A0A1Y1I6C8_KLENI</name>
<feature type="region of interest" description="Disordered" evidence="3">
    <location>
        <begin position="14"/>
        <end position="60"/>
    </location>
</feature>
<proteinExistence type="predicted"/>
<accession>A0A1Y1I6C8</accession>
<keyword evidence="5" id="KW-1185">Reference proteome</keyword>
<dbReference type="AlphaFoldDB" id="A0A1Y1I6C8"/>
<feature type="region of interest" description="Disordered" evidence="3">
    <location>
        <begin position="171"/>
        <end position="217"/>
    </location>
</feature>
<evidence type="ECO:0000256" key="3">
    <source>
        <dbReference type="SAM" id="MobiDB-lite"/>
    </source>
</evidence>
<gene>
    <name evidence="4" type="ORF">KFL_001830040</name>
</gene>